<organism evidence="2 3">
    <name type="scientific">Castellaniella defragrans (strain DSM 12143 / CCUG 39792 / 65Phen)</name>
    <name type="common">Alcaligenes defragrans</name>
    <dbReference type="NCBI Taxonomy" id="1437824"/>
    <lineage>
        <taxon>Bacteria</taxon>
        <taxon>Pseudomonadati</taxon>
        <taxon>Pseudomonadota</taxon>
        <taxon>Betaproteobacteria</taxon>
        <taxon>Burkholderiales</taxon>
        <taxon>Alcaligenaceae</taxon>
        <taxon>Castellaniella</taxon>
    </lineage>
</organism>
<feature type="region of interest" description="Disordered" evidence="1">
    <location>
        <begin position="23"/>
        <end position="69"/>
    </location>
</feature>
<dbReference type="AlphaFoldDB" id="W8X1H5"/>
<dbReference type="HOGENOM" id="CLU_2768232_0_0_4"/>
<accession>W8X1H5</accession>
<name>W8X1H5_CASD6</name>
<dbReference type="Proteomes" id="UP000019805">
    <property type="component" value="Chromosome"/>
</dbReference>
<dbReference type="EMBL" id="HG916765">
    <property type="protein sequence ID" value="CDM25774.1"/>
    <property type="molecule type" value="Genomic_DNA"/>
</dbReference>
<gene>
    <name evidence="2" type="ORF">BN940_16681</name>
</gene>
<feature type="compositionally biased region" description="Basic and acidic residues" evidence="1">
    <location>
        <begin position="59"/>
        <end position="69"/>
    </location>
</feature>
<proteinExistence type="predicted"/>
<sequence length="69" mass="7941">MRGAPASADRAIVINIRVFHDIRMQQSRTQQRRNAEPGGKKQSEGAPSPRGRGRRARRRELLYDSRDVR</sequence>
<feature type="compositionally biased region" description="Basic and acidic residues" evidence="1">
    <location>
        <begin position="33"/>
        <end position="43"/>
    </location>
</feature>
<dbReference type="KEGG" id="cdn:BN940_16681"/>
<evidence type="ECO:0000313" key="2">
    <source>
        <dbReference type="EMBL" id="CDM25774.1"/>
    </source>
</evidence>
<protein>
    <submittedName>
        <fullName evidence="2">Uncharacterized protein</fullName>
    </submittedName>
</protein>
<evidence type="ECO:0000313" key="3">
    <source>
        <dbReference type="Proteomes" id="UP000019805"/>
    </source>
</evidence>
<keyword evidence="3" id="KW-1185">Reference proteome</keyword>
<reference evidence="2 3" key="1">
    <citation type="journal article" date="2014" name="BMC Microbiol.">
        <title>The oxygen-independent metabolism of cyclic monoterpenes in Castellaniella defragrans 65Phen.</title>
        <authorList>
            <person name="Petasch J."/>
            <person name="Disch E.M."/>
            <person name="Markert S."/>
            <person name="Becher D."/>
            <person name="Schweder T."/>
            <person name="Huttel B."/>
            <person name="Reinhardt R."/>
            <person name="Harder J."/>
        </authorList>
    </citation>
    <scope>NUCLEOTIDE SEQUENCE [LARGE SCALE GENOMIC DNA]</scope>
    <source>
        <strain evidence="2">65Phen</strain>
    </source>
</reference>
<evidence type="ECO:0000256" key="1">
    <source>
        <dbReference type="SAM" id="MobiDB-lite"/>
    </source>
</evidence>